<dbReference type="Proteomes" id="UP000199515">
    <property type="component" value="Unassembled WGS sequence"/>
</dbReference>
<evidence type="ECO:0000256" key="1">
    <source>
        <dbReference type="SAM" id="MobiDB-lite"/>
    </source>
</evidence>
<organism evidence="2 3">
    <name type="scientific">Amycolatopsis xylanica</name>
    <dbReference type="NCBI Taxonomy" id="589385"/>
    <lineage>
        <taxon>Bacteria</taxon>
        <taxon>Bacillati</taxon>
        <taxon>Actinomycetota</taxon>
        <taxon>Actinomycetes</taxon>
        <taxon>Pseudonocardiales</taxon>
        <taxon>Pseudonocardiaceae</taxon>
        <taxon>Amycolatopsis</taxon>
    </lineage>
</organism>
<reference evidence="2 3" key="1">
    <citation type="submission" date="2016-10" db="EMBL/GenBank/DDBJ databases">
        <authorList>
            <person name="de Groot N.N."/>
        </authorList>
    </citation>
    <scope>NUCLEOTIDE SEQUENCE [LARGE SCALE GENOMIC DNA]</scope>
    <source>
        <strain evidence="2 3">CPCC 202699</strain>
    </source>
</reference>
<evidence type="ECO:0000313" key="3">
    <source>
        <dbReference type="Proteomes" id="UP000199515"/>
    </source>
</evidence>
<sequence length="257" mass="27774">MVEELYAGEPSAFITARNARAREAKTGGDPDLAERIRALRKPTAAAAVVNWLARAHPEALDELAALGERLRKAHAELDGAELRVLTRQRHELVARTLRLGPSLSDPVARDVEATLEAVVANPDAAEAAAEGNLTAALQPDAGDHWLTAATVKLPKRPKLKLVPKPVEKAPKKPRAEDPAAKQERERRRREAEELGKTRDKAHAELTRARRKADRAAEAAAALRERLAEAEKAKAEAGRAFDAAQAVYDAAQAAVDAH</sequence>
<name>A0A1H3JXG3_9PSEU</name>
<feature type="compositionally biased region" description="Basic and acidic residues" evidence="1">
    <location>
        <begin position="165"/>
        <end position="207"/>
    </location>
</feature>
<keyword evidence="3" id="KW-1185">Reference proteome</keyword>
<feature type="region of interest" description="Disordered" evidence="1">
    <location>
        <begin position="156"/>
        <end position="222"/>
    </location>
</feature>
<dbReference type="EMBL" id="FNON01000005">
    <property type="protein sequence ID" value="SDY44309.1"/>
    <property type="molecule type" value="Genomic_DNA"/>
</dbReference>
<gene>
    <name evidence="2" type="ORF">SAMN05421504_105568</name>
</gene>
<protein>
    <submittedName>
        <fullName evidence="2">Uncharacterized protein</fullName>
    </submittedName>
</protein>
<dbReference type="STRING" id="589385.SAMN05421504_105568"/>
<evidence type="ECO:0000313" key="2">
    <source>
        <dbReference type="EMBL" id="SDY44309.1"/>
    </source>
</evidence>
<proteinExistence type="predicted"/>
<accession>A0A1H3JXG3</accession>
<dbReference type="AlphaFoldDB" id="A0A1H3JXG3"/>